<accession>A0A1S3ZJN4</accession>
<dbReference type="KEGG" id="nta:107787489"/>
<dbReference type="OrthoDB" id="1302097at2759"/>
<dbReference type="RefSeq" id="XP_016464556.1">
    <property type="nucleotide sequence ID" value="XM_016609070.1"/>
</dbReference>
<evidence type="ECO:0000313" key="1">
    <source>
        <dbReference type="RefSeq" id="XP_016464556.1"/>
    </source>
</evidence>
<gene>
    <name evidence="1" type="primary">LOC107787489</name>
</gene>
<name>A0A1S3ZJN4_TOBAC</name>
<dbReference type="Pfam" id="PF03004">
    <property type="entry name" value="Transposase_24"/>
    <property type="match status" value="1"/>
</dbReference>
<proteinExistence type="predicted"/>
<sequence length="105" mass="12359">MIRITLKPKHMMVNLMSRIVLLVAFRFNIMTIQRRTQTNRNNRAKQTRPRARGSKSIATLMNEQVVNGKEPTQAGIFILTHKNVRMVDQWMMILPRQSYKYGSQQ</sequence>
<protein>
    <submittedName>
        <fullName evidence="1">Uncharacterized protein</fullName>
    </submittedName>
</protein>
<organism evidence="1">
    <name type="scientific">Nicotiana tabacum</name>
    <name type="common">Common tobacco</name>
    <dbReference type="NCBI Taxonomy" id="4097"/>
    <lineage>
        <taxon>Eukaryota</taxon>
        <taxon>Viridiplantae</taxon>
        <taxon>Streptophyta</taxon>
        <taxon>Embryophyta</taxon>
        <taxon>Tracheophyta</taxon>
        <taxon>Spermatophyta</taxon>
        <taxon>Magnoliopsida</taxon>
        <taxon>eudicotyledons</taxon>
        <taxon>Gunneridae</taxon>
        <taxon>Pentapetalae</taxon>
        <taxon>asterids</taxon>
        <taxon>lamiids</taxon>
        <taxon>Solanales</taxon>
        <taxon>Solanaceae</taxon>
        <taxon>Nicotianoideae</taxon>
        <taxon>Nicotianeae</taxon>
        <taxon>Nicotiana</taxon>
    </lineage>
</organism>
<reference evidence="1" key="1">
    <citation type="submission" date="2025-08" db="UniProtKB">
        <authorList>
            <consortium name="RefSeq"/>
        </authorList>
    </citation>
    <scope>IDENTIFICATION</scope>
</reference>
<dbReference type="PaxDb" id="4097-A0A1S3ZJ97"/>
<dbReference type="InterPro" id="IPR004252">
    <property type="entry name" value="Probable_transposase_24"/>
</dbReference>